<sequence>MLRLTKPYNDKTLYWVYVRPHLKCCSVVWSPHQLYLMDDIEEIQRRFLRLVGVRLGYRYAEVPIQDVATFLNIPPLSTRCRFQDVLFLYHLISAELDCPDLLEKINFKSLFGARTTKTFTKVAAPSSYAANSRMLRVQQHVNNIPSTLDIFNSSASAIRSRLASL</sequence>
<organism evidence="1">
    <name type="scientific">Graphocephala atropunctata</name>
    <dbReference type="NCBI Taxonomy" id="36148"/>
    <lineage>
        <taxon>Eukaryota</taxon>
        <taxon>Metazoa</taxon>
        <taxon>Ecdysozoa</taxon>
        <taxon>Arthropoda</taxon>
        <taxon>Hexapoda</taxon>
        <taxon>Insecta</taxon>
        <taxon>Pterygota</taxon>
        <taxon>Neoptera</taxon>
        <taxon>Paraneoptera</taxon>
        <taxon>Hemiptera</taxon>
        <taxon>Auchenorrhyncha</taxon>
        <taxon>Membracoidea</taxon>
        <taxon>Cicadellidae</taxon>
        <taxon>Cicadellinae</taxon>
        <taxon>Cicadellini</taxon>
        <taxon>Graphocephala</taxon>
    </lineage>
</organism>
<dbReference type="AlphaFoldDB" id="A0A1B6MJP7"/>
<dbReference type="EMBL" id="GEBQ01003862">
    <property type="protein sequence ID" value="JAT36115.1"/>
    <property type="molecule type" value="Transcribed_RNA"/>
</dbReference>
<protein>
    <submittedName>
        <fullName evidence="1">Uncharacterized protein</fullName>
    </submittedName>
</protein>
<reference evidence="1" key="1">
    <citation type="submission" date="2015-11" db="EMBL/GenBank/DDBJ databases">
        <title>De novo transcriptome assembly of four potential Pierce s Disease insect vectors from Arizona vineyards.</title>
        <authorList>
            <person name="Tassone E.E."/>
        </authorList>
    </citation>
    <scope>NUCLEOTIDE SEQUENCE</scope>
</reference>
<evidence type="ECO:0000313" key="1">
    <source>
        <dbReference type="EMBL" id="JAT36115.1"/>
    </source>
</evidence>
<proteinExistence type="predicted"/>
<name>A0A1B6MJP7_9HEMI</name>
<gene>
    <name evidence="1" type="ORF">g.46493</name>
</gene>
<accession>A0A1B6MJP7</accession>